<sequence>MPTLSGSPAMGRSPWRRSFVRLAAVAFLTTSLFPSRIVAQGPAYESAYDADATPTSSEASQTSSAASVTHTVEVGRGDHKFRPDVIQAEAGDVIEFRFYPTKHSVVRAEYGDPCIPYEMTGRGKVGFFSGFFQQDTILDDPPTWHLPINDTDPAFFYCSAPGSCTDWGMVGVINPNATVSLERQREWAEESSYQLNPGEPFPAEGSGSPSSDADSYGSEDDDSDDDHDDHAHHGLSAGAIAGISIGAAAVVIIAGGLFFWMGRRPVAKEQARRSATVAPHPDPYASTGFAPVKQHPPADYRRSEMSGVSYAEVPPYSEGYDEGRMSPAQGGLASPGSPPYNPDYANPYATQ</sequence>
<dbReference type="InterPro" id="IPR052953">
    <property type="entry name" value="Ser-rich/MCO-related"/>
</dbReference>
<dbReference type="CDD" id="cd12087">
    <property type="entry name" value="TM_EGFR-like"/>
    <property type="match status" value="1"/>
</dbReference>
<dbReference type="EMBL" id="MU001691">
    <property type="protein sequence ID" value="KAF2454470.1"/>
    <property type="molecule type" value="Genomic_DNA"/>
</dbReference>
<dbReference type="CDD" id="cd00920">
    <property type="entry name" value="Cupredoxin"/>
    <property type="match status" value="1"/>
</dbReference>
<reference evidence="3" key="1">
    <citation type="journal article" date="2020" name="Stud. Mycol.">
        <title>101 Dothideomycetes genomes: a test case for predicting lifestyles and emergence of pathogens.</title>
        <authorList>
            <person name="Haridas S."/>
            <person name="Albert R."/>
            <person name="Binder M."/>
            <person name="Bloem J."/>
            <person name="Labutti K."/>
            <person name="Salamov A."/>
            <person name="Andreopoulos B."/>
            <person name="Baker S."/>
            <person name="Barry K."/>
            <person name="Bills G."/>
            <person name="Bluhm B."/>
            <person name="Cannon C."/>
            <person name="Castanera R."/>
            <person name="Culley D."/>
            <person name="Daum C."/>
            <person name="Ezra D."/>
            <person name="Gonzalez J."/>
            <person name="Henrissat B."/>
            <person name="Kuo A."/>
            <person name="Liang C."/>
            <person name="Lipzen A."/>
            <person name="Lutzoni F."/>
            <person name="Magnuson J."/>
            <person name="Mondo S."/>
            <person name="Nolan M."/>
            <person name="Ohm R."/>
            <person name="Pangilinan J."/>
            <person name="Park H.-J."/>
            <person name="Ramirez L."/>
            <person name="Alfaro M."/>
            <person name="Sun H."/>
            <person name="Tritt A."/>
            <person name="Yoshinaga Y."/>
            <person name="Zwiers L.-H."/>
            <person name="Turgeon B."/>
            <person name="Goodwin S."/>
            <person name="Spatafora J."/>
            <person name="Crous P."/>
            <person name="Grigoriev I."/>
        </authorList>
    </citation>
    <scope>NUCLEOTIDE SEQUENCE</scope>
    <source>
        <strain evidence="3">ATCC 16933</strain>
    </source>
</reference>
<evidence type="ECO:0000256" key="1">
    <source>
        <dbReference type="SAM" id="MobiDB-lite"/>
    </source>
</evidence>
<dbReference type="Proteomes" id="UP000799766">
    <property type="component" value="Unassembled WGS sequence"/>
</dbReference>
<evidence type="ECO:0000313" key="4">
    <source>
        <dbReference type="Proteomes" id="UP000799766"/>
    </source>
</evidence>
<feature type="transmembrane region" description="Helical" evidence="2">
    <location>
        <begin position="239"/>
        <end position="260"/>
    </location>
</feature>
<feature type="region of interest" description="Disordered" evidence="1">
    <location>
        <begin position="48"/>
        <end position="69"/>
    </location>
</feature>
<feature type="compositionally biased region" description="Low complexity" evidence="1">
    <location>
        <begin position="52"/>
        <end position="69"/>
    </location>
</feature>
<keyword evidence="2" id="KW-0812">Transmembrane</keyword>
<dbReference type="PANTHER" id="PTHR34883">
    <property type="entry name" value="SERINE-RICH PROTEIN, PUTATIVE-RELATED-RELATED"/>
    <property type="match status" value="1"/>
</dbReference>
<feature type="compositionally biased region" description="Low complexity" evidence="1">
    <location>
        <begin position="342"/>
        <end position="351"/>
    </location>
</feature>
<feature type="region of interest" description="Disordered" evidence="1">
    <location>
        <begin position="188"/>
        <end position="233"/>
    </location>
</feature>
<dbReference type="PANTHER" id="PTHR34883:SF8">
    <property type="entry name" value="EXTRACELLULAR SERINE-RICH PROTEIN (AFU_ORTHOLOGUE AFUA_6G00670)"/>
    <property type="match status" value="1"/>
</dbReference>
<evidence type="ECO:0008006" key="5">
    <source>
        <dbReference type="Google" id="ProtNLM"/>
    </source>
</evidence>
<feature type="region of interest" description="Disordered" evidence="1">
    <location>
        <begin position="271"/>
        <end position="351"/>
    </location>
</feature>
<keyword evidence="2" id="KW-0472">Membrane</keyword>
<accession>A0A6A6NRP8</accession>
<name>A0A6A6NRP8_9PEZI</name>
<organism evidence="3 4">
    <name type="scientific">Lineolata rhizophorae</name>
    <dbReference type="NCBI Taxonomy" id="578093"/>
    <lineage>
        <taxon>Eukaryota</taxon>
        <taxon>Fungi</taxon>
        <taxon>Dikarya</taxon>
        <taxon>Ascomycota</taxon>
        <taxon>Pezizomycotina</taxon>
        <taxon>Dothideomycetes</taxon>
        <taxon>Dothideomycetes incertae sedis</taxon>
        <taxon>Lineolatales</taxon>
        <taxon>Lineolataceae</taxon>
        <taxon>Lineolata</taxon>
    </lineage>
</organism>
<dbReference type="AlphaFoldDB" id="A0A6A6NRP8"/>
<evidence type="ECO:0000256" key="2">
    <source>
        <dbReference type="SAM" id="Phobius"/>
    </source>
</evidence>
<proteinExistence type="predicted"/>
<keyword evidence="4" id="KW-1185">Reference proteome</keyword>
<evidence type="ECO:0000313" key="3">
    <source>
        <dbReference type="EMBL" id="KAF2454470.1"/>
    </source>
</evidence>
<dbReference type="OrthoDB" id="2331100at2759"/>
<dbReference type="SUPFAM" id="SSF49503">
    <property type="entry name" value="Cupredoxins"/>
    <property type="match status" value="1"/>
</dbReference>
<dbReference type="Gene3D" id="2.60.40.420">
    <property type="entry name" value="Cupredoxins - blue copper proteins"/>
    <property type="match status" value="1"/>
</dbReference>
<dbReference type="InterPro" id="IPR008972">
    <property type="entry name" value="Cupredoxin"/>
</dbReference>
<keyword evidence="2" id="KW-1133">Transmembrane helix</keyword>
<protein>
    <recommendedName>
        <fullName evidence="5">Cupredoxin</fullName>
    </recommendedName>
</protein>
<gene>
    <name evidence="3" type="ORF">BDY21DRAFT_104817</name>
</gene>
<feature type="compositionally biased region" description="Acidic residues" evidence="1">
    <location>
        <begin position="217"/>
        <end position="227"/>
    </location>
</feature>